<keyword evidence="3" id="KW-1185">Reference proteome</keyword>
<sequence>MSVAAYDQNLKTYEFEFNFSSLPIYLAFIPLMYIIPTIYVVLRIFLVFSKCLVFKNREKVRRDMDMNVFSIIVCLHFMNFIFFISDYLMYRFPATGILTPWCSRIPYSNLLTVIVFTTYYSALIVLLFPSVLSFIRLFLIISPYFTVTTIVFRVSLPLIFVYSLFFTFFLIPAKGICKPLGLPYPYGSVMVYYTDSYRGIHNSTFFLANNLVWMIIGGIVNIALLAKLAGFLKKKAQSSVTMWKPECAKLKKVCIFTL</sequence>
<dbReference type="InterPro" id="IPR003839">
    <property type="entry name" value="7TM_GPCR_serpentine_rcpt_Sru"/>
</dbReference>
<dbReference type="InParanoid" id="E3NAN2"/>
<dbReference type="OMA" id="INCIFVV"/>
<feature type="transmembrane region" description="Helical" evidence="1">
    <location>
        <begin position="150"/>
        <end position="171"/>
    </location>
</feature>
<dbReference type="HOGENOM" id="CLU_049496_0_0_1"/>
<dbReference type="eggNOG" id="ENOG502TJTJ">
    <property type="taxonomic scope" value="Eukaryota"/>
</dbReference>
<organism evidence="3">
    <name type="scientific">Caenorhabditis remanei</name>
    <name type="common">Caenorhabditis vulgaris</name>
    <dbReference type="NCBI Taxonomy" id="31234"/>
    <lineage>
        <taxon>Eukaryota</taxon>
        <taxon>Metazoa</taxon>
        <taxon>Ecdysozoa</taxon>
        <taxon>Nematoda</taxon>
        <taxon>Chromadorea</taxon>
        <taxon>Rhabditida</taxon>
        <taxon>Rhabditina</taxon>
        <taxon>Rhabditomorpha</taxon>
        <taxon>Rhabditoidea</taxon>
        <taxon>Rhabditidae</taxon>
        <taxon>Peloderinae</taxon>
        <taxon>Caenorhabditis</taxon>
    </lineage>
</organism>
<reference evidence="2" key="1">
    <citation type="submission" date="2007-07" db="EMBL/GenBank/DDBJ databases">
        <title>PCAP assembly of the Caenorhabditis remanei genome.</title>
        <authorList>
            <consortium name="The Caenorhabditis remanei Sequencing Consortium"/>
            <person name="Wilson R.K."/>
        </authorList>
    </citation>
    <scope>NUCLEOTIDE SEQUENCE [LARGE SCALE GENOMIC DNA]</scope>
    <source>
        <strain evidence="2">PB4641</strain>
    </source>
</reference>
<dbReference type="Proteomes" id="UP000008281">
    <property type="component" value="Unassembled WGS sequence"/>
</dbReference>
<feature type="transmembrane region" description="Helical" evidence="1">
    <location>
        <begin position="110"/>
        <end position="138"/>
    </location>
</feature>
<accession>E3NAN2</accession>
<feature type="transmembrane region" description="Helical" evidence="1">
    <location>
        <begin position="211"/>
        <end position="232"/>
    </location>
</feature>
<dbReference type="AlphaFoldDB" id="E3NAN2"/>
<keyword evidence="1" id="KW-0812">Transmembrane</keyword>
<evidence type="ECO:0000256" key="1">
    <source>
        <dbReference type="SAM" id="Phobius"/>
    </source>
</evidence>
<dbReference type="PANTHER" id="PTHR46045">
    <property type="entry name" value="SERPENTINE RECEPTOR, CLASS U-RELATED"/>
    <property type="match status" value="1"/>
</dbReference>
<protein>
    <recommendedName>
        <fullName evidence="4">G-protein coupled receptors family 1 profile domain-containing protein</fullName>
    </recommendedName>
</protein>
<dbReference type="Pfam" id="PF10322">
    <property type="entry name" value="7TM_GPCR_Sru"/>
    <property type="match status" value="1"/>
</dbReference>
<proteinExistence type="predicted"/>
<feature type="transmembrane region" description="Helical" evidence="1">
    <location>
        <begin position="24"/>
        <end position="48"/>
    </location>
</feature>
<feature type="transmembrane region" description="Helical" evidence="1">
    <location>
        <begin position="68"/>
        <end position="90"/>
    </location>
</feature>
<keyword evidence="1" id="KW-0472">Membrane</keyword>
<keyword evidence="1" id="KW-1133">Transmembrane helix</keyword>
<name>E3NAN2_CAERE</name>
<gene>
    <name evidence="2" type="ORF">CRE_03424</name>
</gene>
<evidence type="ECO:0000313" key="3">
    <source>
        <dbReference type="Proteomes" id="UP000008281"/>
    </source>
</evidence>
<evidence type="ECO:0008006" key="4">
    <source>
        <dbReference type="Google" id="ProtNLM"/>
    </source>
</evidence>
<dbReference type="EMBL" id="DS268577">
    <property type="protein sequence ID" value="EFO91193.1"/>
    <property type="molecule type" value="Genomic_DNA"/>
</dbReference>
<dbReference type="STRING" id="31234.E3NAN2"/>
<evidence type="ECO:0000313" key="2">
    <source>
        <dbReference type="EMBL" id="EFO91193.1"/>
    </source>
</evidence>